<evidence type="ECO:0000313" key="2">
    <source>
        <dbReference type="EMBL" id="GAA4973346.1"/>
    </source>
</evidence>
<keyword evidence="3" id="KW-1185">Reference proteome</keyword>
<proteinExistence type="predicted"/>
<dbReference type="EMBL" id="BAABIL010000175">
    <property type="protein sequence ID" value="GAA4973346.1"/>
    <property type="molecule type" value="Genomic_DNA"/>
</dbReference>
<dbReference type="Proteomes" id="UP001501195">
    <property type="component" value="Unassembled WGS sequence"/>
</dbReference>
<feature type="region of interest" description="Disordered" evidence="1">
    <location>
        <begin position="1"/>
        <end position="56"/>
    </location>
</feature>
<feature type="compositionally biased region" description="Basic and acidic residues" evidence="1">
    <location>
        <begin position="1"/>
        <end position="21"/>
    </location>
</feature>
<organism evidence="2 3">
    <name type="scientific">Kineococcus glutinatus</name>
    <dbReference type="NCBI Taxonomy" id="1070872"/>
    <lineage>
        <taxon>Bacteria</taxon>
        <taxon>Bacillati</taxon>
        <taxon>Actinomycetota</taxon>
        <taxon>Actinomycetes</taxon>
        <taxon>Kineosporiales</taxon>
        <taxon>Kineosporiaceae</taxon>
        <taxon>Kineococcus</taxon>
    </lineage>
</organism>
<gene>
    <name evidence="2" type="ORF">GCM10023225_13410</name>
</gene>
<evidence type="ECO:0000313" key="3">
    <source>
        <dbReference type="Proteomes" id="UP001501195"/>
    </source>
</evidence>
<accession>A0ABP9HLM5</accession>
<feature type="compositionally biased region" description="Basic and acidic residues" evidence="1">
    <location>
        <begin position="36"/>
        <end position="56"/>
    </location>
</feature>
<sequence length="56" mass="6109">MSKKPDQDQMRAAAREAKEHGMSPSEAGVTQGASKQTDHHTHAERHQEDSPRGGKS</sequence>
<reference evidence="3" key="1">
    <citation type="journal article" date="2019" name="Int. J. Syst. Evol. Microbiol.">
        <title>The Global Catalogue of Microorganisms (GCM) 10K type strain sequencing project: providing services to taxonomists for standard genome sequencing and annotation.</title>
        <authorList>
            <consortium name="The Broad Institute Genomics Platform"/>
            <consortium name="The Broad Institute Genome Sequencing Center for Infectious Disease"/>
            <person name="Wu L."/>
            <person name="Ma J."/>
        </authorList>
    </citation>
    <scope>NUCLEOTIDE SEQUENCE [LARGE SCALE GENOMIC DNA]</scope>
    <source>
        <strain evidence="3">JCM 18126</strain>
    </source>
</reference>
<evidence type="ECO:0000256" key="1">
    <source>
        <dbReference type="SAM" id="MobiDB-lite"/>
    </source>
</evidence>
<protein>
    <submittedName>
        <fullName evidence="2">Uncharacterized protein</fullName>
    </submittedName>
</protein>
<name>A0ABP9HLM5_9ACTN</name>
<dbReference type="RefSeq" id="WP_345711648.1">
    <property type="nucleotide sequence ID" value="NZ_BAABIL010000175.1"/>
</dbReference>
<comment type="caution">
    <text evidence="2">The sequence shown here is derived from an EMBL/GenBank/DDBJ whole genome shotgun (WGS) entry which is preliminary data.</text>
</comment>